<dbReference type="AlphaFoldDB" id="A0A518BDR5"/>
<dbReference type="Proteomes" id="UP000316921">
    <property type="component" value="Chromosome"/>
</dbReference>
<dbReference type="Pfam" id="PF01391">
    <property type="entry name" value="Collagen"/>
    <property type="match status" value="1"/>
</dbReference>
<keyword evidence="4" id="KW-1185">Reference proteome</keyword>
<dbReference type="PANTHER" id="PTHR24637:SF421">
    <property type="entry name" value="CUTICLE COLLAGEN DPY-2"/>
    <property type="match status" value="1"/>
</dbReference>
<keyword evidence="3" id="KW-0176">Collagen</keyword>
<keyword evidence="2" id="KW-0732">Signal</keyword>
<dbReference type="RefSeq" id="WP_419192006.1">
    <property type="nucleotide sequence ID" value="NZ_CP036287.1"/>
</dbReference>
<proteinExistence type="predicted"/>
<organism evidence="3 4">
    <name type="scientific">Engelhardtia mirabilis</name>
    <dbReference type="NCBI Taxonomy" id="2528011"/>
    <lineage>
        <taxon>Bacteria</taxon>
        <taxon>Pseudomonadati</taxon>
        <taxon>Planctomycetota</taxon>
        <taxon>Planctomycetia</taxon>
        <taxon>Planctomycetia incertae sedis</taxon>
        <taxon>Engelhardtia</taxon>
    </lineage>
</organism>
<feature type="chain" id="PRO_5021896977" evidence="2">
    <location>
        <begin position="25"/>
        <end position="665"/>
    </location>
</feature>
<evidence type="ECO:0000313" key="4">
    <source>
        <dbReference type="Proteomes" id="UP000316921"/>
    </source>
</evidence>
<dbReference type="Gene3D" id="1.20.5.320">
    <property type="entry name" value="6-Phosphogluconate Dehydrogenase, domain 3"/>
    <property type="match status" value="1"/>
</dbReference>
<evidence type="ECO:0000256" key="1">
    <source>
        <dbReference type="SAM" id="MobiDB-lite"/>
    </source>
</evidence>
<protein>
    <submittedName>
        <fullName evidence="3">Collagen triple helix repeat (20 copies)</fullName>
    </submittedName>
</protein>
<feature type="compositionally biased region" description="Polar residues" evidence="1">
    <location>
        <begin position="246"/>
        <end position="255"/>
    </location>
</feature>
<name>A0A518BDR5_9BACT</name>
<dbReference type="KEGG" id="pbap:Pla133_01910"/>
<feature type="region of interest" description="Disordered" evidence="1">
    <location>
        <begin position="160"/>
        <end position="255"/>
    </location>
</feature>
<reference evidence="3 4" key="1">
    <citation type="submission" date="2019-02" db="EMBL/GenBank/DDBJ databases">
        <title>Deep-cultivation of Planctomycetes and their phenomic and genomic characterization uncovers novel biology.</title>
        <authorList>
            <person name="Wiegand S."/>
            <person name="Jogler M."/>
            <person name="Boedeker C."/>
            <person name="Pinto D."/>
            <person name="Vollmers J."/>
            <person name="Rivas-Marin E."/>
            <person name="Kohn T."/>
            <person name="Peeters S.H."/>
            <person name="Heuer A."/>
            <person name="Rast P."/>
            <person name="Oberbeckmann S."/>
            <person name="Bunk B."/>
            <person name="Jeske O."/>
            <person name="Meyerdierks A."/>
            <person name="Storesund J.E."/>
            <person name="Kallscheuer N."/>
            <person name="Luecker S."/>
            <person name="Lage O.M."/>
            <person name="Pohl T."/>
            <person name="Merkel B.J."/>
            <person name="Hornburger P."/>
            <person name="Mueller R.-W."/>
            <person name="Bruemmer F."/>
            <person name="Labrenz M."/>
            <person name="Spormann A.M."/>
            <person name="Op den Camp H."/>
            <person name="Overmann J."/>
            <person name="Amann R."/>
            <person name="Jetten M.S.M."/>
            <person name="Mascher T."/>
            <person name="Medema M.H."/>
            <person name="Devos D.P."/>
            <person name="Kaster A.-K."/>
            <person name="Ovreas L."/>
            <person name="Rohde M."/>
            <person name="Galperin M.Y."/>
            <person name="Jogler C."/>
        </authorList>
    </citation>
    <scope>NUCLEOTIDE SEQUENCE [LARGE SCALE GENOMIC DNA]</scope>
    <source>
        <strain evidence="3 4">Pla133</strain>
    </source>
</reference>
<dbReference type="EMBL" id="CP036287">
    <property type="protein sequence ID" value="QDU65127.1"/>
    <property type="molecule type" value="Genomic_DNA"/>
</dbReference>
<gene>
    <name evidence="3" type="ORF">Pla133_01910</name>
</gene>
<evidence type="ECO:0000256" key="2">
    <source>
        <dbReference type="SAM" id="SignalP"/>
    </source>
</evidence>
<accession>A0A518BDR5</accession>
<dbReference type="InterPro" id="IPR008160">
    <property type="entry name" value="Collagen"/>
</dbReference>
<feature type="compositionally biased region" description="Low complexity" evidence="1">
    <location>
        <begin position="194"/>
        <end position="244"/>
    </location>
</feature>
<sequence precursor="true">MRTHRAPLAAALLGAALSIAPAAAQTSQPAPQNLHFQTRLFDSGGSPVQQSGLGLEFNLYTLPVGGAPLYTESLAADVVDGYLSVNLGASPTLGDLSPATLGAHPTLYLGVAVGGDAEMAPRLVLTSAPYALRAESARTAESVSGPVDATQVSVGGSPVIDGAGNWVGSPSGLVGPQGPIGPTGPTGPKGDKGATGATGATGPVGPKGSTGATGATGPAGATGPIGPQGPAGSQGPAGPTGPQGDSFFSEQSGNTAKYVGDGSLGALVLSPNGTNSNSELLLAENVSGNLGMKFVYDGLDNVLGLYGYSGTTLYGPHLTALRSTSRVGIGESVPQRTLHVTGDDGFTQVGSSVLGDEDLVVEDADAGIVAISSSGGDNGSFLALKEVEAGVLVDNWALTRRTSGQGSDLRLRYGSGVNPANLTNLFTFETSGELGIGTTEPTEDIHVAGLGSVGIKLEADTNNSGEGDHPVITFSQDGDLIRTQLGYFGTGSNNNDFEIRRIDDLGAVESFVRLLPNGVVELDVLEVRGGADLVEPFETDGAIEPGTVMVIDAERPGHLVPATRAYDRRVAGVVSGAGGVRPGLSLSQREVLEGDSKVALAGRVYVKATAEGGPIEPGDQLTTSDTPGHAMRAGDAARSHGTVIGKAMSGLDEGTGLVLVLVNLH</sequence>
<feature type="region of interest" description="Disordered" evidence="1">
    <location>
        <begin position="611"/>
        <end position="634"/>
    </location>
</feature>
<feature type="signal peptide" evidence="2">
    <location>
        <begin position="1"/>
        <end position="24"/>
    </location>
</feature>
<evidence type="ECO:0000313" key="3">
    <source>
        <dbReference type="EMBL" id="QDU65127.1"/>
    </source>
</evidence>
<dbReference type="PANTHER" id="PTHR24637">
    <property type="entry name" value="COLLAGEN"/>
    <property type="match status" value="1"/>
</dbReference>